<dbReference type="EMBL" id="CAJVRL010000001">
    <property type="protein sequence ID" value="CAG8948766.1"/>
    <property type="molecule type" value="Genomic_DNA"/>
</dbReference>
<feature type="signal peptide" evidence="1">
    <location>
        <begin position="1"/>
        <end position="21"/>
    </location>
</feature>
<keyword evidence="1" id="KW-0732">Signal</keyword>
<gene>
    <name evidence="2" type="ORF">HYFRA_00001888</name>
</gene>
<evidence type="ECO:0000256" key="1">
    <source>
        <dbReference type="SAM" id="SignalP"/>
    </source>
</evidence>
<dbReference type="Proteomes" id="UP000696280">
    <property type="component" value="Unassembled WGS sequence"/>
</dbReference>
<accession>A0A9N9KKW2</accession>
<protein>
    <submittedName>
        <fullName evidence="2">Uncharacterized protein</fullName>
    </submittedName>
</protein>
<name>A0A9N9KKW2_9HELO</name>
<reference evidence="2" key="1">
    <citation type="submission" date="2021-07" db="EMBL/GenBank/DDBJ databases">
        <authorList>
            <person name="Durling M."/>
        </authorList>
    </citation>
    <scope>NUCLEOTIDE SEQUENCE</scope>
</reference>
<feature type="chain" id="PRO_5040342180" evidence="1">
    <location>
        <begin position="22"/>
        <end position="218"/>
    </location>
</feature>
<sequence length="218" mass="22616">MQFAITAVFALVALLSTLSTAAPPDSLDSLQTSTGTARVQLDGNDPAGEDAIQKDIVLDGSAQRTGDRVLIKVSVVEGNANCQLFSDLNGLKSINKPFSSGKNVVINPPTLVRSIRCKAGAAQPPPQAPKPIVGTITVQLDGNDPPGEDAIQKSIVLDGSAQATGDRVLFAVSIVKGSGNCKLFSDLNGNAPISKPFSPGKLFKINPPTLVRSIRCTA</sequence>
<evidence type="ECO:0000313" key="2">
    <source>
        <dbReference type="EMBL" id="CAG8948766.1"/>
    </source>
</evidence>
<evidence type="ECO:0000313" key="3">
    <source>
        <dbReference type="Proteomes" id="UP000696280"/>
    </source>
</evidence>
<keyword evidence="3" id="KW-1185">Reference proteome</keyword>
<organism evidence="2 3">
    <name type="scientific">Hymenoscyphus fraxineus</name>
    <dbReference type="NCBI Taxonomy" id="746836"/>
    <lineage>
        <taxon>Eukaryota</taxon>
        <taxon>Fungi</taxon>
        <taxon>Dikarya</taxon>
        <taxon>Ascomycota</taxon>
        <taxon>Pezizomycotina</taxon>
        <taxon>Leotiomycetes</taxon>
        <taxon>Helotiales</taxon>
        <taxon>Helotiaceae</taxon>
        <taxon>Hymenoscyphus</taxon>
    </lineage>
</organism>
<dbReference type="AlphaFoldDB" id="A0A9N9KKW2"/>
<proteinExistence type="predicted"/>
<comment type="caution">
    <text evidence="2">The sequence shown here is derived from an EMBL/GenBank/DDBJ whole genome shotgun (WGS) entry which is preliminary data.</text>
</comment>